<keyword evidence="1" id="KW-0217">Developmental protein</keyword>
<feature type="compositionally biased region" description="Basic and acidic residues" evidence="6">
    <location>
        <begin position="208"/>
        <end position="225"/>
    </location>
</feature>
<dbReference type="Pfam" id="PF03615">
    <property type="entry name" value="GCM"/>
    <property type="match status" value="2"/>
</dbReference>
<dbReference type="Gene3D" id="3.30.70.3530">
    <property type="entry name" value="GCM motif"/>
    <property type="match status" value="1"/>
</dbReference>
<keyword evidence="2" id="KW-0805">Transcription regulation</keyword>
<feature type="domain" description="GCM" evidence="7">
    <location>
        <begin position="41"/>
        <end position="227"/>
    </location>
</feature>
<evidence type="ECO:0000313" key="8">
    <source>
        <dbReference type="EMBL" id="PWA33431.1"/>
    </source>
</evidence>
<evidence type="ECO:0000256" key="2">
    <source>
        <dbReference type="ARBA" id="ARBA00023015"/>
    </source>
</evidence>
<dbReference type="EMBL" id="NHOQ01000060">
    <property type="protein sequence ID" value="PWA33431.1"/>
    <property type="molecule type" value="Genomic_DNA"/>
</dbReference>
<evidence type="ECO:0000313" key="9">
    <source>
        <dbReference type="Proteomes" id="UP000250572"/>
    </source>
</evidence>
<evidence type="ECO:0000256" key="5">
    <source>
        <dbReference type="ARBA" id="ARBA00023242"/>
    </source>
</evidence>
<protein>
    <recommendedName>
        <fullName evidence="7">GCM domain-containing protein</fullName>
    </recommendedName>
</protein>
<evidence type="ECO:0000256" key="6">
    <source>
        <dbReference type="SAM" id="MobiDB-lite"/>
    </source>
</evidence>
<dbReference type="InterPro" id="IPR043020">
    <property type="entry name" value="GCM_large"/>
</dbReference>
<dbReference type="Proteomes" id="UP000250572">
    <property type="component" value="Unassembled WGS sequence"/>
</dbReference>
<keyword evidence="3" id="KW-0238">DNA-binding</keyword>
<dbReference type="InterPro" id="IPR003902">
    <property type="entry name" value="Tscrpt_reg_GCM"/>
</dbReference>
<evidence type="ECO:0000256" key="4">
    <source>
        <dbReference type="ARBA" id="ARBA00023163"/>
    </source>
</evidence>
<dbReference type="GO" id="GO:0005634">
    <property type="term" value="C:nucleus"/>
    <property type="evidence" value="ECO:0007669"/>
    <property type="project" value="TreeGrafter"/>
</dbReference>
<dbReference type="PROSITE" id="PS50807">
    <property type="entry name" value="GCM"/>
    <property type="match status" value="1"/>
</dbReference>
<comment type="caution">
    <text evidence="8">The sequence shown here is derived from an EMBL/GenBank/DDBJ whole genome shotgun (WGS) entry which is preliminary data.</text>
</comment>
<feature type="non-terminal residue" evidence="8">
    <location>
        <position position="247"/>
    </location>
</feature>
<gene>
    <name evidence="8" type="ORF">CCH79_00021025</name>
</gene>
<dbReference type="Gene3D" id="2.20.25.670">
    <property type="entry name" value="GCM domain, large subdomain"/>
    <property type="match status" value="1"/>
</dbReference>
<dbReference type="GO" id="GO:0000978">
    <property type="term" value="F:RNA polymerase II cis-regulatory region sequence-specific DNA binding"/>
    <property type="evidence" value="ECO:0007669"/>
    <property type="project" value="TreeGrafter"/>
</dbReference>
<sequence>MWPGRNLHQNQNHNQNQAQYQLEDLKQLDPFQEWTDGYVRYIYSVDVTTGGRRLRPPDDVTQAADQSLVLWFVAADDKNAQRHLSGWAMRNTNNHNCQILKKSCLGVVVCSRGCVMPDGARLQLRPAICDKARQKQQSKSNPLCPQYQDTRVLRYRDVARLIRLCVSEKMCPNCSAVLELLPCRGHSGYPVTNFWRVDGKAIFFQAKGVHDHPRPESKSETEARRSSVKRRVSSPPFTPKRRLMESQ</sequence>
<evidence type="ECO:0000259" key="7">
    <source>
        <dbReference type="PROSITE" id="PS50807"/>
    </source>
</evidence>
<keyword evidence="9" id="KW-1185">Reference proteome</keyword>
<dbReference type="GO" id="GO:0001228">
    <property type="term" value="F:DNA-binding transcription activator activity, RNA polymerase II-specific"/>
    <property type="evidence" value="ECO:0007669"/>
    <property type="project" value="InterPro"/>
</dbReference>
<dbReference type="PANTHER" id="PTHR12414">
    <property type="entry name" value="GLIAL CELLS MISSING RELATED/GLIDE"/>
    <property type="match status" value="1"/>
</dbReference>
<dbReference type="InterPro" id="IPR043021">
    <property type="entry name" value="GCM_small"/>
</dbReference>
<accession>A0A315WBM2</accession>
<evidence type="ECO:0000256" key="3">
    <source>
        <dbReference type="ARBA" id="ARBA00023125"/>
    </source>
</evidence>
<dbReference type="InterPro" id="IPR039791">
    <property type="entry name" value="GCM"/>
</dbReference>
<keyword evidence="5" id="KW-0539">Nucleus</keyword>
<dbReference type="AlphaFoldDB" id="A0A315WBM2"/>
<evidence type="ECO:0000256" key="1">
    <source>
        <dbReference type="ARBA" id="ARBA00022473"/>
    </source>
</evidence>
<dbReference type="SUPFAM" id="SSF90073">
    <property type="entry name" value="GCM domain"/>
    <property type="match status" value="2"/>
</dbReference>
<feature type="region of interest" description="Disordered" evidence="6">
    <location>
        <begin position="208"/>
        <end position="247"/>
    </location>
</feature>
<reference evidence="8 9" key="1">
    <citation type="journal article" date="2018" name="G3 (Bethesda)">
        <title>A High-Quality Reference Genome for the Invasive Mosquitofish Gambusia affinis Using a Chicago Library.</title>
        <authorList>
            <person name="Hoffberg S.L."/>
            <person name="Troendle N.J."/>
            <person name="Glenn T.C."/>
            <person name="Mahmud O."/>
            <person name="Louha S."/>
            <person name="Chalopin D."/>
            <person name="Bennetzen J.L."/>
            <person name="Mauricio R."/>
        </authorList>
    </citation>
    <scope>NUCLEOTIDE SEQUENCE [LARGE SCALE GENOMIC DNA]</scope>
    <source>
        <strain evidence="8">NE01/NJP1002.9</strain>
        <tissue evidence="8">Muscle</tissue>
    </source>
</reference>
<proteinExistence type="predicted"/>
<dbReference type="GO" id="GO:0042063">
    <property type="term" value="P:gliogenesis"/>
    <property type="evidence" value="ECO:0007669"/>
    <property type="project" value="TreeGrafter"/>
</dbReference>
<dbReference type="InterPro" id="IPR036115">
    <property type="entry name" value="GCM_dom_sf"/>
</dbReference>
<name>A0A315WBM2_GAMAF</name>
<organism evidence="8 9">
    <name type="scientific">Gambusia affinis</name>
    <name type="common">Western mosquitofish</name>
    <name type="synonym">Heterandria affinis</name>
    <dbReference type="NCBI Taxonomy" id="33528"/>
    <lineage>
        <taxon>Eukaryota</taxon>
        <taxon>Metazoa</taxon>
        <taxon>Chordata</taxon>
        <taxon>Craniata</taxon>
        <taxon>Vertebrata</taxon>
        <taxon>Euteleostomi</taxon>
        <taxon>Actinopterygii</taxon>
        <taxon>Neopterygii</taxon>
        <taxon>Teleostei</taxon>
        <taxon>Neoteleostei</taxon>
        <taxon>Acanthomorphata</taxon>
        <taxon>Ovalentaria</taxon>
        <taxon>Atherinomorphae</taxon>
        <taxon>Cyprinodontiformes</taxon>
        <taxon>Poeciliidae</taxon>
        <taxon>Poeciliinae</taxon>
        <taxon>Gambusia</taxon>
    </lineage>
</organism>
<dbReference type="PANTHER" id="PTHR12414:SF7">
    <property type="entry name" value="CHORION-SPECIFIC TRANSCRIPTION FACTOR GCMB"/>
    <property type="match status" value="1"/>
</dbReference>
<keyword evidence="4" id="KW-0804">Transcription</keyword>